<evidence type="ECO:0000313" key="3">
    <source>
        <dbReference type="Proteomes" id="UP000259421"/>
    </source>
</evidence>
<sequence length="241" mass="27440">MSYALYNRQSGGLRFWTQREILLREQMVARLLEAVSRPLLDLNSAWRFERVETPLMMPREDFSCAYDGSDIFELAGVLGDKPFALRAETTPGTYKIAEHLLRQSGYKAPLCVWQAGPSFRRESSDGATAEKLRFNQFWQLEFQCLYAEDTKADYATPVRESVLREVELIVGDQGRLIPSDRLPAYATETIDIETGWKGEWKEVASTSRRTDFPEINGARKLTCFEVAIGLDRLVAILNGEV</sequence>
<proteinExistence type="predicted"/>
<organism evidence="2 3">
    <name type="scientific">Caulobacter phage CcrBL9</name>
    <dbReference type="NCBI Taxonomy" id="2283270"/>
    <lineage>
        <taxon>Viruses</taxon>
        <taxon>Duplodnaviria</taxon>
        <taxon>Heunggongvirae</taxon>
        <taxon>Uroviricota</taxon>
        <taxon>Caudoviricetes</taxon>
        <taxon>Jeanschmidtviridae</taxon>
        <taxon>Bertelyvirus</taxon>
        <taxon>Bertelyvirus BL9</taxon>
    </lineage>
</organism>
<dbReference type="PROSITE" id="PS50862">
    <property type="entry name" value="AA_TRNA_LIGASE_II"/>
    <property type="match status" value="1"/>
</dbReference>
<evidence type="ECO:0000313" key="2">
    <source>
        <dbReference type="EMBL" id="AXQ69254.1"/>
    </source>
</evidence>
<dbReference type="InterPro" id="IPR045864">
    <property type="entry name" value="aa-tRNA-synth_II/BPL/LPL"/>
</dbReference>
<reference evidence="2 3" key="2">
    <citation type="submission" date="2018-09" db="EMBL/GenBank/DDBJ databases">
        <title>Giant CbK-like Caulobacter bacteriophages have genetically divergent genomes.</title>
        <authorList>
            <person name="Wilson K."/>
            <person name="Ely B."/>
        </authorList>
    </citation>
    <scope>NUCLEOTIDE SEQUENCE [LARGE SCALE GENOMIC DNA]</scope>
</reference>
<accession>A0A385EBJ3</accession>
<gene>
    <name evidence="2" type="ORF">CcrBL9_gp230c</name>
</gene>
<dbReference type="Proteomes" id="UP000259421">
    <property type="component" value="Segment"/>
</dbReference>
<protein>
    <recommendedName>
        <fullName evidence="1">Aminoacyl-transfer RNA synthetases class-II family profile domain-containing protein</fullName>
    </recommendedName>
</protein>
<feature type="domain" description="Aminoacyl-transfer RNA synthetases class-II family profile" evidence="1">
    <location>
        <begin position="27"/>
        <end position="241"/>
    </location>
</feature>
<keyword evidence="3" id="KW-1185">Reference proteome</keyword>
<reference evidence="3" key="1">
    <citation type="submission" date="2018-07" db="EMBL/GenBank/DDBJ databases">
        <title>Giant CbK-like Caulobacter bacteriophages have genetically divergent genomes.</title>
        <authorList>
            <person name="Wilson K.M."/>
            <person name="Ely B."/>
        </authorList>
    </citation>
    <scope>NUCLEOTIDE SEQUENCE [LARGE SCALE GENOMIC DNA]</scope>
</reference>
<dbReference type="SUPFAM" id="SSF55681">
    <property type="entry name" value="Class II aaRS and biotin synthetases"/>
    <property type="match status" value="1"/>
</dbReference>
<dbReference type="Gene3D" id="3.30.930.10">
    <property type="entry name" value="Bira Bifunctional Protein, Domain 2"/>
    <property type="match status" value="1"/>
</dbReference>
<evidence type="ECO:0000259" key="1">
    <source>
        <dbReference type="PROSITE" id="PS50862"/>
    </source>
</evidence>
<dbReference type="InterPro" id="IPR006195">
    <property type="entry name" value="aa-tRNA-synth_II"/>
</dbReference>
<name>A0A385EBJ3_9CAUD</name>
<dbReference type="EMBL" id="MH588546">
    <property type="protein sequence ID" value="AXQ69254.1"/>
    <property type="molecule type" value="Genomic_DNA"/>
</dbReference>